<feature type="domain" description="Phosphatidate phosphatase APP1 catalytic" evidence="2">
    <location>
        <begin position="993"/>
        <end position="1146"/>
    </location>
</feature>
<feature type="region of interest" description="Disordered" evidence="1">
    <location>
        <begin position="1219"/>
        <end position="1248"/>
    </location>
</feature>
<dbReference type="Pfam" id="PF09949">
    <property type="entry name" value="APP1_cat"/>
    <property type="match status" value="1"/>
</dbReference>
<evidence type="ECO:0000256" key="1">
    <source>
        <dbReference type="SAM" id="MobiDB-lite"/>
    </source>
</evidence>
<organism evidence="3 4">
    <name type="scientific">Tilletiaria anomala (strain ATCC 24038 / CBS 436.72 / UBC 951)</name>
    <dbReference type="NCBI Taxonomy" id="1037660"/>
    <lineage>
        <taxon>Eukaryota</taxon>
        <taxon>Fungi</taxon>
        <taxon>Dikarya</taxon>
        <taxon>Basidiomycota</taxon>
        <taxon>Ustilaginomycotina</taxon>
        <taxon>Exobasidiomycetes</taxon>
        <taxon>Georgefischeriales</taxon>
        <taxon>Tilletiariaceae</taxon>
        <taxon>Tilletiaria</taxon>
    </lineage>
</organism>
<feature type="compositionally biased region" description="Low complexity" evidence="1">
    <location>
        <begin position="261"/>
        <end position="271"/>
    </location>
</feature>
<dbReference type="Proteomes" id="UP000027361">
    <property type="component" value="Unassembled WGS sequence"/>
</dbReference>
<feature type="region of interest" description="Disordered" evidence="1">
    <location>
        <begin position="92"/>
        <end position="273"/>
    </location>
</feature>
<dbReference type="PANTHER" id="PTHR28208">
    <property type="entry name" value="PHOSPHATIDATE PHOSPHATASE APP1"/>
    <property type="match status" value="1"/>
</dbReference>
<feature type="compositionally biased region" description="Polar residues" evidence="1">
    <location>
        <begin position="45"/>
        <end position="63"/>
    </location>
</feature>
<keyword evidence="4" id="KW-1185">Reference proteome</keyword>
<sequence>MDHLVPRRQQSEEDAVGPSYPRLTPVAAPPSCHWPSRETAARISSPASQSHKPTPTLTPTVRASNPLHWPAPESLPSLVDDNVLSRTTYQLATTAKGKGSWHNSSAAAAAPGPEAPVATAPPAPDPPVGSNARHVLSDASGERCGESDRARVTGSSRTLNVVNTQRRGPTKGSMPPSSSSFPRGSLPTSSLTTDQPKDHATSYSGSARLGSSMASTASDSCRAHPSARLYAVVPTSPSLNAKPPYTRSASQGPTVSPCAVSSSSTSPSSSSLFGPIDALGRKVGQRLRGVAGAATARGMQSRTSTPRPGPTHGAWMLPPSALPVDPQDQAPGSAPLAPQRQPLHHPAPCSVRIPDRSSAAIHNIGVPPSLPSPLASKAASLRVGTTATFSTSSLLSSATVSSSSSSCASSADQLHLQQQRPEPSYMPVAAGMPAHQPGSVVPVLLPGYVARRVARDRHSQGWAAVDAPEDLDDGAVELDVYAHGMVLRTPEAAGTWERVFNQMARQLAGLPKIARQPSAAASTMSMSSPASTAGLLHAAAPADDPLLAALAPTGKPHSAEPKSMLDGCPPSASASATEAEAGAEAKCVPITGAFAGREGEDAGASGGALEFNATVKAGNGDDGDCATEARDERRLRMRDKLTHRLMRNVNEEALARFIDRARILPNDRPNDADVAREHGAGAKNKNEADSSESAGPEVQRTLWSAALASRAERQVSVATGSASAPRMAPTPADGGGSGAARPSDLLASTSSLQPFSRRERAMAKLHTLKTVSTRLQSDSRTSSPIGAGAHIDEASAWSRRGATAWLGRSLPELQQLQRNLESRLHAFWMYRVEHREVRIEIEPTFSNKVQSEWAEHGIEEPRGMLLATTTLWTNSSGCFEHKLIIPWCMLESYCEHHEATRGVHPVEIVGLRMRAVLLKHKNPSQKASEPVMRGEGSAQSEVPLGATSYGYPQVSKEAGENRSRPPDHFKNHVDAESTLWMELDVTDDGRRKVRVISDIDDTVKHTDIVGGIKSVFQNVFVKPFNEVTVDGVARWYQAMTAAGAPVHYVSNAPLELYGLVQGFLEVAGMPLSHLHMKLYPTGTRNLLASWLEPAGERKRGAVEAILNDFPGTSFILVGDSGELDLELYSALAAERPHQIRAIFIRDVSSPRPRAKPTASPSLMTNEEVMEDAPTIQPPAPADIPPIPGAAPGFFDTSFPDTASNSMRPPILRRITFDSMNRSSPSSLTHSSALNSRAAPPSSTGDSRQPVYLTEAEFRRREIFRARVHKAKEIIPRSTLLKFYRTGCECEEDALKLIWELQQGTRRADCS</sequence>
<dbReference type="PANTHER" id="PTHR28208:SF3">
    <property type="entry name" value="PHOSPHATIDATE PHOSPHATASE APP1"/>
    <property type="match status" value="1"/>
</dbReference>
<feature type="region of interest" description="Disordered" evidence="1">
    <location>
        <begin position="714"/>
        <end position="753"/>
    </location>
</feature>
<feature type="region of interest" description="Disordered" evidence="1">
    <location>
        <begin position="548"/>
        <end position="577"/>
    </location>
</feature>
<feature type="region of interest" description="Disordered" evidence="1">
    <location>
        <begin position="1"/>
        <end position="78"/>
    </location>
</feature>
<dbReference type="HOGENOM" id="CLU_260783_0_0_1"/>
<name>A0A066VKA8_TILAU</name>
<evidence type="ECO:0000313" key="3">
    <source>
        <dbReference type="EMBL" id="KDN41871.1"/>
    </source>
</evidence>
<dbReference type="RefSeq" id="XP_013241872.1">
    <property type="nucleotide sequence ID" value="XM_013386418.1"/>
</dbReference>
<dbReference type="EMBL" id="JMSN01000075">
    <property type="protein sequence ID" value="KDN41871.1"/>
    <property type="molecule type" value="Genomic_DNA"/>
</dbReference>
<feature type="compositionally biased region" description="Basic and acidic residues" evidence="1">
    <location>
        <begin position="140"/>
        <end position="151"/>
    </location>
</feature>
<feature type="compositionally biased region" description="Basic and acidic residues" evidence="1">
    <location>
        <begin position="1"/>
        <end position="11"/>
    </location>
</feature>
<gene>
    <name evidence="3" type="ORF">K437DRAFT_275318</name>
</gene>
<dbReference type="InterPro" id="IPR052935">
    <property type="entry name" value="Mg2+_PAP"/>
</dbReference>
<dbReference type="InterPro" id="IPR019236">
    <property type="entry name" value="APP1_cat"/>
</dbReference>
<dbReference type="GeneID" id="25266625"/>
<evidence type="ECO:0000313" key="4">
    <source>
        <dbReference type="Proteomes" id="UP000027361"/>
    </source>
</evidence>
<protein>
    <recommendedName>
        <fullName evidence="2">Phosphatidate phosphatase APP1 catalytic domain-containing protein</fullName>
    </recommendedName>
</protein>
<feature type="region of interest" description="Disordered" evidence="1">
    <location>
        <begin position="922"/>
        <end position="971"/>
    </location>
</feature>
<feature type="compositionally biased region" description="Polar residues" evidence="1">
    <location>
        <begin position="153"/>
        <end position="167"/>
    </location>
</feature>
<proteinExistence type="predicted"/>
<evidence type="ECO:0000259" key="2">
    <source>
        <dbReference type="Pfam" id="PF09949"/>
    </source>
</evidence>
<feature type="region of interest" description="Disordered" evidence="1">
    <location>
        <begin position="290"/>
        <end position="348"/>
    </location>
</feature>
<reference evidence="3 4" key="1">
    <citation type="submission" date="2014-05" db="EMBL/GenBank/DDBJ databases">
        <title>Draft genome sequence of a rare smut relative, Tilletiaria anomala UBC 951.</title>
        <authorList>
            <consortium name="DOE Joint Genome Institute"/>
            <person name="Toome M."/>
            <person name="Kuo A."/>
            <person name="Henrissat B."/>
            <person name="Lipzen A."/>
            <person name="Tritt A."/>
            <person name="Yoshinaga Y."/>
            <person name="Zane M."/>
            <person name="Barry K."/>
            <person name="Grigoriev I.V."/>
            <person name="Spatafora J.W."/>
            <person name="Aimea M.C."/>
        </authorList>
    </citation>
    <scope>NUCLEOTIDE SEQUENCE [LARGE SCALE GENOMIC DNA]</scope>
    <source>
        <strain evidence="3 4">UBC 951</strain>
    </source>
</reference>
<dbReference type="OrthoDB" id="2117591at2759"/>
<accession>A0A066VKA8</accession>
<comment type="caution">
    <text evidence="3">The sequence shown here is derived from an EMBL/GenBank/DDBJ whole genome shotgun (WGS) entry which is preliminary data.</text>
</comment>
<feature type="compositionally biased region" description="Low complexity" evidence="1">
    <location>
        <begin position="106"/>
        <end position="118"/>
    </location>
</feature>
<feature type="compositionally biased region" description="Polar residues" evidence="1">
    <location>
        <begin position="175"/>
        <end position="194"/>
    </location>
</feature>
<dbReference type="GO" id="GO:0030479">
    <property type="term" value="C:actin cortical patch"/>
    <property type="evidence" value="ECO:0007669"/>
    <property type="project" value="TreeGrafter"/>
</dbReference>
<feature type="compositionally biased region" description="Low complexity" evidence="1">
    <location>
        <begin position="1222"/>
        <end position="1235"/>
    </location>
</feature>
<dbReference type="GO" id="GO:0008195">
    <property type="term" value="F:phosphatidate phosphatase activity"/>
    <property type="evidence" value="ECO:0007669"/>
    <property type="project" value="InterPro"/>
</dbReference>
<dbReference type="InParanoid" id="A0A066VKA8"/>
<dbReference type="STRING" id="1037660.A0A066VKA8"/>
<feature type="compositionally biased region" description="Basic and acidic residues" evidence="1">
    <location>
        <begin position="957"/>
        <end position="971"/>
    </location>
</feature>